<proteinExistence type="predicted"/>
<feature type="coiled-coil region" evidence="1">
    <location>
        <begin position="940"/>
        <end position="967"/>
    </location>
</feature>
<dbReference type="EMBL" id="JAKUML010000022">
    <property type="protein sequence ID" value="MCJ8147416.1"/>
    <property type="molecule type" value="Genomic_DNA"/>
</dbReference>
<dbReference type="GO" id="GO:0004527">
    <property type="term" value="F:exonuclease activity"/>
    <property type="evidence" value="ECO:0007669"/>
    <property type="project" value="UniProtKB-KW"/>
</dbReference>
<feature type="coiled-coil region" evidence="1">
    <location>
        <begin position="664"/>
        <end position="739"/>
    </location>
</feature>
<keyword evidence="2" id="KW-0378">Hydrolase</keyword>
<organism evidence="2 3">
    <name type="scientific">Acinetobacter sedimenti</name>
    <dbReference type="NCBI Taxonomy" id="2919922"/>
    <lineage>
        <taxon>Bacteria</taxon>
        <taxon>Pseudomonadati</taxon>
        <taxon>Pseudomonadota</taxon>
        <taxon>Gammaproteobacteria</taxon>
        <taxon>Moraxellales</taxon>
        <taxon>Moraxellaceae</taxon>
        <taxon>Acinetobacter</taxon>
    </lineage>
</organism>
<protein>
    <submittedName>
        <fullName evidence="2">ATP-dependent dsDNA exonuclease</fullName>
    </submittedName>
</protein>
<accession>A0A9X1X3X5</accession>
<dbReference type="PANTHER" id="PTHR32114">
    <property type="entry name" value="ABC TRANSPORTER ABCH.3"/>
    <property type="match status" value="1"/>
</dbReference>
<feature type="coiled-coil region" evidence="1">
    <location>
        <begin position="865"/>
        <end position="913"/>
    </location>
</feature>
<keyword evidence="1" id="KW-0175">Coiled coil</keyword>
<dbReference type="Pfam" id="PF13558">
    <property type="entry name" value="SbcC_Walker_B"/>
    <property type="match status" value="1"/>
</dbReference>
<reference evidence="2" key="1">
    <citation type="submission" date="2022-02" db="EMBL/GenBank/DDBJ databases">
        <title>Acinetobacter A3.8 sp. nov., isolated from Sediment (Zhairuo Island).</title>
        <authorList>
            <person name="Zheng K."/>
        </authorList>
    </citation>
    <scope>NUCLEOTIDE SEQUENCE</scope>
    <source>
        <strain evidence="2">A3.8</strain>
    </source>
</reference>
<comment type="caution">
    <text evidence="2">The sequence shown here is derived from an EMBL/GenBank/DDBJ whole genome shotgun (WGS) entry which is preliminary data.</text>
</comment>
<feature type="coiled-coil region" evidence="1">
    <location>
        <begin position="403"/>
        <end position="509"/>
    </location>
</feature>
<evidence type="ECO:0000313" key="2">
    <source>
        <dbReference type="EMBL" id="MCJ8147416.1"/>
    </source>
</evidence>
<evidence type="ECO:0000256" key="1">
    <source>
        <dbReference type="SAM" id="Coils"/>
    </source>
</evidence>
<feature type="coiled-coil region" evidence="1">
    <location>
        <begin position="534"/>
        <end position="571"/>
    </location>
</feature>
<feature type="coiled-coil region" evidence="1">
    <location>
        <begin position="770"/>
        <end position="831"/>
    </location>
</feature>
<dbReference type="AlphaFoldDB" id="A0A9X1X3X5"/>
<sequence>MKILSIRLKNLASLSGEHFIDFESEPLASAGLVAIIGKTGAGKSTILDAMCLALFNKIPRLKDSDGKLTDVDGTELLTNSPLTVLRRGTAHGFAELCFVAQDQKHYLARWELKRSREKSDGKLQNVQRYLKCLTDDVVIADKAKSVDANILKITQLSFEQFTRAVLLAQSEVTAFLKARDNERGELLEYLTNSSIFAKIGQLAFAKTKEVATARKELENLLGHIEILSDDDFAESTQQFQLIDAAYKKLELEKSQFDQQRQWFERKEKLDSDIILKHQTVDIQRKAQQDLAPEKAQLQRLEIFSDIRPNVFQQQQLQKTEQELRPQIAQKQSQFDDLAKQFEIKKTQYQQTESALNQLQDFEHKNQSALNDVRKCVQERDFIGAEFKKIQLKSQDLAQSQQPLLEQKQQIEQQLSEFKQQQSELKQQLESSEHFHSLDQGLTAHLHQLDQFIIQYQEIENQYKDFNQLEQQLAEQKQSLQSNISQYGNAEQIEAQLEQVRQQREMRLKKLNQFDFIQQKIAQWFVLKDESAQIYVKLNNATEQVQQRKKATEQAEQAYQATQNERQQIQTILQQQRLLHAENIEHLRAELQDGEACLVCGSTRHPFKTDDALPSKALFELQQQQEQQAITKEQEYFKTWQIAQQNLTKSQSEVDQFKTSHLSLNSKVETAQNDLTQQLNNANIQLDLAQSQADIQGNFNQSSQQLKADIEQLATQLNNITQANKQQQKLEQSIQQLAHVLSTAKNLQQHVQHIIQCVSSVEQQHWQQQPVNSAQRIYATLKQRLAQLDQLEKCAKQLEYTTQQGLSVQLNLENLSKQMADAQHSLKEIKQKGQENTELAQQLIQTMTGLTEVKPNEWLAEHDSTRQQLQSQYQQHKLSYDQLRLQFDQHKGQLEQLQAQQQQSQNNLNHVNAEIQTWLQQHPEFQPHDLEALSQIRPAEEQQSRQQIQNAEQRLNDALSVLNTIQTQLTEHLAYQPEMDWAQLQQFIQENSVALKTQLEARDQLKLKLEVHQRNLAKQKQFADQIQQIQQEEHRWNKISSLIGDAKGKEFRDLAQQYNLDILLEYANQQLTLLSNRYTLKRLDNSLSLAIIDHDMDGETRSVASLSGGESFLTSLALSLAIANMASGSMKIESLFIDEGFGTLDASSLHMVMNALDQLQNQGRKVVLISHIQEMHERIPVQIQVRPLGSGASDIHVVS</sequence>
<keyword evidence="2" id="KW-0269">Exonuclease</keyword>
<keyword evidence="3" id="KW-1185">Reference proteome</keyword>
<dbReference type="InterPro" id="IPR027417">
    <property type="entry name" value="P-loop_NTPase"/>
</dbReference>
<dbReference type="SUPFAM" id="SSF52540">
    <property type="entry name" value="P-loop containing nucleoside triphosphate hydrolases"/>
    <property type="match status" value="1"/>
</dbReference>
<keyword evidence="2" id="KW-0540">Nuclease</keyword>
<name>A0A9X1X3X5_9GAMM</name>
<gene>
    <name evidence="2" type="ORF">MKI79_11060</name>
</gene>
<dbReference type="PANTHER" id="PTHR32114:SF2">
    <property type="entry name" value="ABC TRANSPORTER ABCH.3"/>
    <property type="match status" value="1"/>
</dbReference>
<evidence type="ECO:0000313" key="3">
    <source>
        <dbReference type="Proteomes" id="UP001139701"/>
    </source>
</evidence>
<dbReference type="Proteomes" id="UP001139701">
    <property type="component" value="Unassembled WGS sequence"/>
</dbReference>
<dbReference type="RefSeq" id="WP_241573559.1">
    <property type="nucleotide sequence ID" value="NZ_JAKUML010000022.1"/>
</dbReference>
<dbReference type="Gene3D" id="3.40.50.300">
    <property type="entry name" value="P-loop containing nucleotide triphosphate hydrolases"/>
    <property type="match status" value="2"/>
</dbReference>